<dbReference type="AlphaFoldDB" id="A0A168KAH0"/>
<accession>A0A168KAH0</accession>
<gene>
    <name evidence="1" type="ORF">PGLA_15680</name>
</gene>
<sequence>MKVSESVRAEVISHSPNVQKVTFYSESLERDMKFNIYLPKGYKDNKQYPVLYMFHGYGANENSWIPELGLDKNADEMLSEDKINPLIIVAPQIDNSYGFNSISEGNYSDYIVKDLIQYVDSHFNTDTTRESRYIGGLSMGGWVALFNAFQHPELFSKVGGHSPALFMDDWGNAAGLQDRLYPSEVLRQQRDPLFLVETQNLKGLSIYLDSGDEDGYKFYEGAEVLYNKLQSRNVTSEYHLSSGGHDHEYWSRHASDYLLFYSGK</sequence>
<keyword evidence="2" id="KW-1185">Reference proteome</keyword>
<dbReference type="EMBL" id="LVJH01000027">
    <property type="protein sequence ID" value="OAB41771.1"/>
    <property type="molecule type" value="Genomic_DNA"/>
</dbReference>
<dbReference type="PANTHER" id="PTHR48098">
    <property type="entry name" value="ENTEROCHELIN ESTERASE-RELATED"/>
    <property type="match status" value="1"/>
</dbReference>
<evidence type="ECO:0000313" key="1">
    <source>
        <dbReference type="EMBL" id="OAB41771.1"/>
    </source>
</evidence>
<dbReference type="Proteomes" id="UP000076967">
    <property type="component" value="Unassembled WGS sequence"/>
</dbReference>
<organism evidence="1 2">
    <name type="scientific">Paenibacillus glacialis</name>
    <dbReference type="NCBI Taxonomy" id="494026"/>
    <lineage>
        <taxon>Bacteria</taxon>
        <taxon>Bacillati</taxon>
        <taxon>Bacillota</taxon>
        <taxon>Bacilli</taxon>
        <taxon>Bacillales</taxon>
        <taxon>Paenibacillaceae</taxon>
        <taxon>Paenibacillus</taxon>
    </lineage>
</organism>
<evidence type="ECO:0000313" key="2">
    <source>
        <dbReference type="Proteomes" id="UP000076967"/>
    </source>
</evidence>
<reference evidence="1 2" key="1">
    <citation type="submission" date="2016-03" db="EMBL/GenBank/DDBJ databases">
        <title>Draft genome sequence of Paenibacillus glacialis DSM 22343.</title>
        <authorList>
            <person name="Shin S.-K."/>
            <person name="Yi H."/>
        </authorList>
    </citation>
    <scope>NUCLEOTIDE SEQUENCE [LARGE SCALE GENOMIC DNA]</scope>
    <source>
        <strain evidence="1 2">DSM 22343</strain>
    </source>
</reference>
<dbReference type="InterPro" id="IPR050583">
    <property type="entry name" value="Mycobacterial_A85_antigen"/>
</dbReference>
<dbReference type="InterPro" id="IPR000801">
    <property type="entry name" value="Esterase-like"/>
</dbReference>
<comment type="caution">
    <text evidence="1">The sequence shown here is derived from an EMBL/GenBank/DDBJ whole genome shotgun (WGS) entry which is preliminary data.</text>
</comment>
<name>A0A168KAH0_9BACL</name>
<dbReference type="SUPFAM" id="SSF53474">
    <property type="entry name" value="alpha/beta-Hydrolases"/>
    <property type="match status" value="1"/>
</dbReference>
<dbReference type="Pfam" id="PF00756">
    <property type="entry name" value="Esterase"/>
    <property type="match status" value="1"/>
</dbReference>
<dbReference type="Gene3D" id="3.40.50.1820">
    <property type="entry name" value="alpha/beta hydrolase"/>
    <property type="match status" value="1"/>
</dbReference>
<dbReference type="STRING" id="494026.PGLA_15680"/>
<protein>
    <submittedName>
        <fullName evidence="1">Esterase</fullName>
    </submittedName>
</protein>
<proteinExistence type="predicted"/>
<dbReference type="InterPro" id="IPR029058">
    <property type="entry name" value="AB_hydrolase_fold"/>
</dbReference>